<name>W9EGC0_9LACO</name>
<dbReference type="SUPFAM" id="SSF53271">
    <property type="entry name" value="PRTase-like"/>
    <property type="match status" value="1"/>
</dbReference>
<dbReference type="CDD" id="cd06223">
    <property type="entry name" value="PRTases_typeI"/>
    <property type="match status" value="1"/>
</dbReference>
<comment type="similarity">
    <text evidence="1">Belongs to the ComF/GntX family.</text>
</comment>
<dbReference type="InterPro" id="IPR051910">
    <property type="entry name" value="ComF/GntX_DNA_util-trans"/>
</dbReference>
<dbReference type="PANTHER" id="PTHR47505">
    <property type="entry name" value="DNA UTILIZATION PROTEIN YHGH"/>
    <property type="match status" value="1"/>
</dbReference>
<evidence type="ECO:0000313" key="3">
    <source>
        <dbReference type="EMBL" id="ETO40306.1"/>
    </source>
</evidence>
<feature type="domain" description="Phosphoribosyltransferase" evidence="2">
    <location>
        <begin position="182"/>
        <end position="226"/>
    </location>
</feature>
<reference evidence="3 4" key="1">
    <citation type="submission" date="2012-08" db="EMBL/GenBank/DDBJ databases">
        <title>Genome sequencing of Lactobacillus florum 8D.</title>
        <authorList>
            <person name="Kim E.B."/>
            <person name="Marco M.L."/>
        </authorList>
    </citation>
    <scope>NUCLEOTIDE SEQUENCE [LARGE SCALE GENOMIC DNA]</scope>
    <source>
        <strain evidence="3 4">8D</strain>
    </source>
</reference>
<dbReference type="AlphaFoldDB" id="W9EGC0"/>
<dbReference type="InterPro" id="IPR000836">
    <property type="entry name" value="PRTase_dom"/>
</dbReference>
<evidence type="ECO:0000259" key="2">
    <source>
        <dbReference type="Pfam" id="PF00156"/>
    </source>
</evidence>
<evidence type="ECO:0000256" key="1">
    <source>
        <dbReference type="ARBA" id="ARBA00008007"/>
    </source>
</evidence>
<dbReference type="Pfam" id="PF00156">
    <property type="entry name" value="Pribosyltran"/>
    <property type="match status" value="1"/>
</dbReference>
<proteinExistence type="inferred from homology"/>
<dbReference type="PATRIC" id="fig|1221538.3.peg.800"/>
<sequence>MNKLQCLWCQRSLNYDFSVHFLVSFSSVAPTRLCTGCLDQFTPVAAPHCPKCGKFQATTQQCSDCRHWNDRMKASLISNRAFFPYKDQIKEYIKQYKLRGDYRLRLIMEPLFSNLARTNEMLVPIPVTATTIEQRGFNQVSGWFGSNQLFPALLALPKDRPQAAKGRHDRLSGPQRFVVNEKLRPACLNRDICLVDDIYTTGRTLHEAAWLLQSAGARHIRSVTLAH</sequence>
<dbReference type="GO" id="GO:0016757">
    <property type="term" value="F:glycosyltransferase activity"/>
    <property type="evidence" value="ECO:0007669"/>
    <property type="project" value="UniProtKB-KW"/>
</dbReference>
<dbReference type="Gene3D" id="3.40.50.2020">
    <property type="match status" value="1"/>
</dbReference>
<keyword evidence="3" id="KW-0808">Transferase</keyword>
<keyword evidence="4" id="KW-1185">Reference proteome</keyword>
<dbReference type="PANTHER" id="PTHR47505:SF1">
    <property type="entry name" value="DNA UTILIZATION PROTEIN YHGH"/>
    <property type="match status" value="1"/>
</dbReference>
<dbReference type="Proteomes" id="UP000019474">
    <property type="component" value="Unassembled WGS sequence"/>
</dbReference>
<protein>
    <submittedName>
        <fullName evidence="3">Putative amidophosphoribosyltransferase</fullName>
    </submittedName>
</protein>
<keyword evidence="3" id="KW-0328">Glycosyltransferase</keyword>
<evidence type="ECO:0000313" key="4">
    <source>
        <dbReference type="Proteomes" id="UP000019474"/>
    </source>
</evidence>
<gene>
    <name evidence="3" type="ORF">B808_792</name>
</gene>
<dbReference type="EMBL" id="ALXG01000033">
    <property type="protein sequence ID" value="ETO40306.1"/>
    <property type="molecule type" value="Genomic_DNA"/>
</dbReference>
<dbReference type="OrthoDB" id="9779910at2"/>
<comment type="caution">
    <text evidence="3">The sequence shown here is derived from an EMBL/GenBank/DDBJ whole genome shotgun (WGS) entry which is preliminary data.</text>
</comment>
<organism evidence="3 4">
    <name type="scientific">Fructilactobacillus florum 8D</name>
    <dbReference type="NCBI Taxonomy" id="1221538"/>
    <lineage>
        <taxon>Bacteria</taxon>
        <taxon>Bacillati</taxon>
        <taxon>Bacillota</taxon>
        <taxon>Bacilli</taxon>
        <taxon>Lactobacillales</taxon>
        <taxon>Lactobacillaceae</taxon>
        <taxon>Fructilactobacillus</taxon>
    </lineage>
</organism>
<dbReference type="RefSeq" id="WP_155830456.1">
    <property type="nucleotide sequence ID" value="NZ_ALXG01000033.1"/>
</dbReference>
<dbReference type="InterPro" id="IPR029057">
    <property type="entry name" value="PRTase-like"/>
</dbReference>
<accession>W9EGC0</accession>